<dbReference type="PROSITE" id="PS51375">
    <property type="entry name" value="PPR"/>
    <property type="match status" value="7"/>
</dbReference>
<proteinExistence type="predicted"/>
<feature type="repeat" description="PPR" evidence="2">
    <location>
        <begin position="187"/>
        <end position="221"/>
    </location>
</feature>
<evidence type="ECO:0000256" key="1">
    <source>
        <dbReference type="ARBA" id="ARBA00022737"/>
    </source>
</evidence>
<dbReference type="InterPro" id="IPR002885">
    <property type="entry name" value="PPR_rpt"/>
</dbReference>
<feature type="repeat" description="PPR" evidence="2">
    <location>
        <begin position="257"/>
        <end position="291"/>
    </location>
</feature>
<feature type="repeat" description="PPR" evidence="2">
    <location>
        <begin position="81"/>
        <end position="115"/>
    </location>
</feature>
<dbReference type="Gene3D" id="1.25.40.10">
    <property type="entry name" value="Tetratricopeptide repeat domain"/>
    <property type="match status" value="3"/>
</dbReference>
<dbReference type="EMBL" id="CAUYUJ010001170">
    <property type="protein sequence ID" value="CAK0794603.1"/>
    <property type="molecule type" value="Genomic_DNA"/>
</dbReference>
<evidence type="ECO:0000313" key="4">
    <source>
        <dbReference type="Proteomes" id="UP001189429"/>
    </source>
</evidence>
<name>A0ABN9PQL1_9DINO</name>
<feature type="repeat" description="PPR" evidence="2">
    <location>
        <begin position="152"/>
        <end position="186"/>
    </location>
</feature>
<dbReference type="Pfam" id="PF13812">
    <property type="entry name" value="PPR_3"/>
    <property type="match status" value="3"/>
</dbReference>
<dbReference type="NCBIfam" id="TIGR00756">
    <property type="entry name" value="PPR"/>
    <property type="match status" value="3"/>
</dbReference>
<dbReference type="InterPro" id="IPR011990">
    <property type="entry name" value="TPR-like_helical_dom_sf"/>
</dbReference>
<gene>
    <name evidence="3" type="ORF">PCOR1329_LOCUS4522</name>
</gene>
<organism evidence="3 4">
    <name type="scientific">Prorocentrum cordatum</name>
    <dbReference type="NCBI Taxonomy" id="2364126"/>
    <lineage>
        <taxon>Eukaryota</taxon>
        <taxon>Sar</taxon>
        <taxon>Alveolata</taxon>
        <taxon>Dinophyceae</taxon>
        <taxon>Prorocentrales</taxon>
        <taxon>Prorocentraceae</taxon>
        <taxon>Prorocentrum</taxon>
    </lineage>
</organism>
<dbReference type="Proteomes" id="UP001189429">
    <property type="component" value="Unassembled WGS sequence"/>
</dbReference>
<protein>
    <recommendedName>
        <fullName evidence="5">Pentatricopeptide repeat-containing protein, chloroplastic</fullName>
    </recommendedName>
</protein>
<evidence type="ECO:0000313" key="3">
    <source>
        <dbReference type="EMBL" id="CAK0794603.1"/>
    </source>
</evidence>
<feature type="repeat" description="PPR" evidence="2">
    <location>
        <begin position="361"/>
        <end position="395"/>
    </location>
</feature>
<reference evidence="3" key="1">
    <citation type="submission" date="2023-10" db="EMBL/GenBank/DDBJ databases">
        <authorList>
            <person name="Chen Y."/>
            <person name="Shah S."/>
            <person name="Dougan E. K."/>
            <person name="Thang M."/>
            <person name="Chan C."/>
        </authorList>
    </citation>
    <scope>NUCLEOTIDE SEQUENCE [LARGE SCALE GENOMIC DNA]</scope>
</reference>
<dbReference type="Pfam" id="PF01535">
    <property type="entry name" value="PPR"/>
    <property type="match status" value="2"/>
</dbReference>
<evidence type="ECO:0008006" key="5">
    <source>
        <dbReference type="Google" id="ProtNLM"/>
    </source>
</evidence>
<feature type="repeat" description="PPR" evidence="2">
    <location>
        <begin position="326"/>
        <end position="360"/>
    </location>
</feature>
<accession>A0ABN9PQL1</accession>
<feature type="repeat" description="PPR" evidence="2">
    <location>
        <begin position="222"/>
        <end position="256"/>
    </location>
</feature>
<dbReference type="PANTHER" id="PTHR47941">
    <property type="entry name" value="PENTATRICOPEPTIDE REPEAT-CONTAINING PROTEIN 3, MITOCHONDRIAL"/>
    <property type="match status" value="1"/>
</dbReference>
<sequence length="437" mass="47899">MREAKLEPNVISYNAGISASRAGRVSNGNALWRCSARCGRRSWSRTSSIFNAGIIACEKGEQWQWSLALLSEMREASLEPDVISYNAGISACGQGEQWHRAVALLRDMWEAKLEPTQIQLQRWDQRVRERQTVVPGLAAAQRDVGGEDGARPLVSYNAGISACEKGEQWQRALALVGEMWEAKLEPDVISYSAGISACENGQQWQLALSLLSQMVETKLEPDNIIYNSGICACEKGQQWQRALSLLSEMGETKLEPDFISYNAGISACEKGQQWQRALSLLSEMAETYLEPDVISYNAGISRVREGRAVAAGARAAERDAAGEPGAHFSYGAGISACEKGEQWQRALALLGEMREAKLEPNDISYNAATCACERCGQWRHALSLLSEMRECNVETSDISCNMCTTAYERSSLDSAGFPGYLGIGLSRFCVSCEALCV</sequence>
<keyword evidence="4" id="KW-1185">Reference proteome</keyword>
<comment type="caution">
    <text evidence="3">The sequence shown here is derived from an EMBL/GenBank/DDBJ whole genome shotgun (WGS) entry which is preliminary data.</text>
</comment>
<evidence type="ECO:0000256" key="2">
    <source>
        <dbReference type="PROSITE-ProRule" id="PRU00708"/>
    </source>
</evidence>
<dbReference type="SUPFAM" id="SSF48452">
    <property type="entry name" value="TPR-like"/>
    <property type="match status" value="1"/>
</dbReference>
<keyword evidence="1" id="KW-0677">Repeat</keyword>